<feature type="compositionally biased region" description="Basic and acidic residues" evidence="1">
    <location>
        <begin position="85"/>
        <end position="105"/>
    </location>
</feature>
<name>A0A9P6C1M0_9AGAR</name>
<organism evidence="2 3">
    <name type="scientific">Macrolepiota fuliginosa MF-IS2</name>
    <dbReference type="NCBI Taxonomy" id="1400762"/>
    <lineage>
        <taxon>Eukaryota</taxon>
        <taxon>Fungi</taxon>
        <taxon>Dikarya</taxon>
        <taxon>Basidiomycota</taxon>
        <taxon>Agaricomycotina</taxon>
        <taxon>Agaricomycetes</taxon>
        <taxon>Agaricomycetidae</taxon>
        <taxon>Agaricales</taxon>
        <taxon>Agaricineae</taxon>
        <taxon>Agaricaceae</taxon>
        <taxon>Macrolepiota</taxon>
    </lineage>
</organism>
<sequence length="163" mass="17965">MSSAIPLQGNPVLVRDVCRDVYVLREVLLQFTKAGICQLEESLGDIVLARAAAVVALELALEEIRNSGEEGPESDDNSGEGSQGGDERSVGDREEVPERDWKRRRLMEETVRDTEAVETSVEKLEDLAEAMGKRMDAALEKAKDLSGALNEFIVELRERLGAH</sequence>
<dbReference type="AlphaFoldDB" id="A0A9P6C1M0"/>
<proteinExistence type="predicted"/>
<accession>A0A9P6C1M0</accession>
<keyword evidence="3" id="KW-1185">Reference proteome</keyword>
<evidence type="ECO:0000313" key="3">
    <source>
        <dbReference type="Proteomes" id="UP000807342"/>
    </source>
</evidence>
<feature type="region of interest" description="Disordered" evidence="1">
    <location>
        <begin position="65"/>
        <end position="105"/>
    </location>
</feature>
<evidence type="ECO:0000256" key="1">
    <source>
        <dbReference type="SAM" id="MobiDB-lite"/>
    </source>
</evidence>
<dbReference type="Proteomes" id="UP000807342">
    <property type="component" value="Unassembled WGS sequence"/>
</dbReference>
<gene>
    <name evidence="2" type="ORF">P691DRAFT_781767</name>
</gene>
<comment type="caution">
    <text evidence="2">The sequence shown here is derived from an EMBL/GenBank/DDBJ whole genome shotgun (WGS) entry which is preliminary data.</text>
</comment>
<evidence type="ECO:0000313" key="2">
    <source>
        <dbReference type="EMBL" id="KAF9447922.1"/>
    </source>
</evidence>
<dbReference type="EMBL" id="MU151180">
    <property type="protein sequence ID" value="KAF9447922.1"/>
    <property type="molecule type" value="Genomic_DNA"/>
</dbReference>
<reference evidence="2" key="1">
    <citation type="submission" date="2020-11" db="EMBL/GenBank/DDBJ databases">
        <authorList>
            <consortium name="DOE Joint Genome Institute"/>
            <person name="Ahrendt S."/>
            <person name="Riley R."/>
            <person name="Andreopoulos W."/>
            <person name="Labutti K."/>
            <person name="Pangilinan J."/>
            <person name="Ruiz-Duenas F.J."/>
            <person name="Barrasa J.M."/>
            <person name="Sanchez-Garcia M."/>
            <person name="Camarero S."/>
            <person name="Miyauchi S."/>
            <person name="Serrano A."/>
            <person name="Linde D."/>
            <person name="Babiker R."/>
            <person name="Drula E."/>
            <person name="Ayuso-Fernandez I."/>
            <person name="Pacheco R."/>
            <person name="Padilla G."/>
            <person name="Ferreira P."/>
            <person name="Barriuso J."/>
            <person name="Kellner H."/>
            <person name="Castanera R."/>
            <person name="Alfaro M."/>
            <person name="Ramirez L."/>
            <person name="Pisabarro A.G."/>
            <person name="Kuo A."/>
            <person name="Tritt A."/>
            <person name="Lipzen A."/>
            <person name="He G."/>
            <person name="Yan M."/>
            <person name="Ng V."/>
            <person name="Cullen D."/>
            <person name="Martin F."/>
            <person name="Rosso M.-N."/>
            <person name="Henrissat B."/>
            <person name="Hibbett D."/>
            <person name="Martinez A.T."/>
            <person name="Grigoriev I.V."/>
        </authorList>
    </citation>
    <scope>NUCLEOTIDE SEQUENCE</scope>
    <source>
        <strain evidence="2">MF-IS2</strain>
    </source>
</reference>
<protein>
    <submittedName>
        <fullName evidence="2">Uncharacterized protein</fullName>
    </submittedName>
</protein>